<proteinExistence type="predicted"/>
<evidence type="ECO:0000313" key="2">
    <source>
        <dbReference type="Proteomes" id="UP001189429"/>
    </source>
</evidence>
<dbReference type="EMBL" id="CAUYUJ010000414">
    <property type="protein sequence ID" value="CAK0790413.1"/>
    <property type="molecule type" value="Genomic_DNA"/>
</dbReference>
<evidence type="ECO:0000313" key="1">
    <source>
        <dbReference type="EMBL" id="CAK0790413.1"/>
    </source>
</evidence>
<sequence>MWRCGCGKRPEAPWNGQHGADDDSLNNGEIRVCNACCCAYDGLVLSGECLGCMGSESCCCLEGEFCCKTGVERLPCICLGVRCVSPTACWKQQAQCCCYATAVAIPCDEEVPCMVGLLGLVCYPTFAFFSSLDAIMAGAASKSSMLPAE</sequence>
<dbReference type="Proteomes" id="UP001189429">
    <property type="component" value="Unassembled WGS sequence"/>
</dbReference>
<keyword evidence="2" id="KW-1185">Reference proteome</keyword>
<name>A0ABN9PC46_9DINO</name>
<accession>A0ABN9PC46</accession>
<comment type="caution">
    <text evidence="1">The sequence shown here is derived from an EMBL/GenBank/DDBJ whole genome shotgun (WGS) entry which is preliminary data.</text>
</comment>
<protein>
    <submittedName>
        <fullName evidence="1">Uncharacterized protein</fullName>
    </submittedName>
</protein>
<gene>
    <name evidence="1" type="ORF">PCOR1329_LOCUS1696</name>
</gene>
<reference evidence="1" key="1">
    <citation type="submission" date="2023-10" db="EMBL/GenBank/DDBJ databases">
        <authorList>
            <person name="Chen Y."/>
            <person name="Shah S."/>
            <person name="Dougan E. K."/>
            <person name="Thang M."/>
            <person name="Chan C."/>
        </authorList>
    </citation>
    <scope>NUCLEOTIDE SEQUENCE [LARGE SCALE GENOMIC DNA]</scope>
</reference>
<organism evidence="1 2">
    <name type="scientific">Prorocentrum cordatum</name>
    <dbReference type="NCBI Taxonomy" id="2364126"/>
    <lineage>
        <taxon>Eukaryota</taxon>
        <taxon>Sar</taxon>
        <taxon>Alveolata</taxon>
        <taxon>Dinophyceae</taxon>
        <taxon>Prorocentrales</taxon>
        <taxon>Prorocentraceae</taxon>
        <taxon>Prorocentrum</taxon>
    </lineage>
</organism>